<name>A0A2R6R8S2_ACTCC</name>
<dbReference type="InterPro" id="IPR032675">
    <property type="entry name" value="LRR_dom_sf"/>
</dbReference>
<protein>
    <submittedName>
        <fullName evidence="2">F-box/LRR-repeat protein</fullName>
    </submittedName>
</protein>
<dbReference type="AlphaFoldDB" id="A0A2R6R8S2"/>
<accession>A0A2R6R8S2</accession>
<dbReference type="PANTHER" id="PTHR38926:SF5">
    <property type="entry name" value="F-BOX AND LEUCINE-RICH REPEAT PROTEIN 6"/>
    <property type="match status" value="1"/>
</dbReference>
<dbReference type="SUPFAM" id="SSF52047">
    <property type="entry name" value="RNI-like"/>
    <property type="match status" value="1"/>
</dbReference>
<dbReference type="PANTHER" id="PTHR38926">
    <property type="entry name" value="F-BOX DOMAIN CONTAINING PROTEIN, EXPRESSED"/>
    <property type="match status" value="1"/>
</dbReference>
<dbReference type="SUPFAM" id="SSF81383">
    <property type="entry name" value="F-box domain"/>
    <property type="match status" value="1"/>
</dbReference>
<reference evidence="3" key="2">
    <citation type="journal article" date="2018" name="BMC Genomics">
        <title>A manually annotated Actinidia chinensis var. chinensis (kiwifruit) genome highlights the challenges associated with draft genomes and gene prediction in plants.</title>
        <authorList>
            <person name="Pilkington S.M."/>
            <person name="Crowhurst R."/>
            <person name="Hilario E."/>
            <person name="Nardozza S."/>
            <person name="Fraser L."/>
            <person name="Peng Y."/>
            <person name="Gunaseelan K."/>
            <person name="Simpson R."/>
            <person name="Tahir J."/>
            <person name="Deroles S.C."/>
            <person name="Templeton K."/>
            <person name="Luo Z."/>
            <person name="Davy M."/>
            <person name="Cheng C."/>
            <person name="McNeilage M."/>
            <person name="Scaglione D."/>
            <person name="Liu Y."/>
            <person name="Zhang Q."/>
            <person name="Datson P."/>
            <person name="De Silva N."/>
            <person name="Gardiner S.E."/>
            <person name="Bassett H."/>
            <person name="Chagne D."/>
            <person name="McCallum J."/>
            <person name="Dzierzon H."/>
            <person name="Deng C."/>
            <person name="Wang Y.Y."/>
            <person name="Barron L."/>
            <person name="Manako K."/>
            <person name="Bowen J."/>
            <person name="Foster T.M."/>
            <person name="Erridge Z.A."/>
            <person name="Tiffin H."/>
            <person name="Waite C.N."/>
            <person name="Davies K.M."/>
            <person name="Grierson E.P."/>
            <person name="Laing W.A."/>
            <person name="Kirk R."/>
            <person name="Chen X."/>
            <person name="Wood M."/>
            <person name="Montefiori M."/>
            <person name="Brummell D.A."/>
            <person name="Schwinn K.E."/>
            <person name="Catanach A."/>
            <person name="Fullerton C."/>
            <person name="Li D."/>
            <person name="Meiyalaghan S."/>
            <person name="Nieuwenhuizen N."/>
            <person name="Read N."/>
            <person name="Prakash R."/>
            <person name="Hunter D."/>
            <person name="Zhang H."/>
            <person name="McKenzie M."/>
            <person name="Knabel M."/>
            <person name="Harris A."/>
            <person name="Allan A.C."/>
            <person name="Gleave A."/>
            <person name="Chen A."/>
            <person name="Janssen B.J."/>
            <person name="Plunkett B."/>
            <person name="Ampomah-Dwamena C."/>
            <person name="Voogd C."/>
            <person name="Leif D."/>
            <person name="Lafferty D."/>
            <person name="Souleyre E.J.F."/>
            <person name="Varkonyi-Gasic E."/>
            <person name="Gambi F."/>
            <person name="Hanley J."/>
            <person name="Yao J.L."/>
            <person name="Cheung J."/>
            <person name="David K.M."/>
            <person name="Warren B."/>
            <person name="Marsh K."/>
            <person name="Snowden K.C."/>
            <person name="Lin-Wang K."/>
            <person name="Brian L."/>
            <person name="Martinez-Sanchez M."/>
            <person name="Wang M."/>
            <person name="Ileperuma N."/>
            <person name="Macnee N."/>
            <person name="Campin R."/>
            <person name="McAtee P."/>
            <person name="Drummond R.S.M."/>
            <person name="Espley R.V."/>
            <person name="Ireland H.S."/>
            <person name="Wu R."/>
            <person name="Atkinson R.G."/>
            <person name="Karunairetnam S."/>
            <person name="Bulley S."/>
            <person name="Chunkath S."/>
            <person name="Hanley Z."/>
            <person name="Storey R."/>
            <person name="Thrimawithana A.H."/>
            <person name="Thomson S."/>
            <person name="David C."/>
            <person name="Testolin R."/>
            <person name="Huang H."/>
            <person name="Hellens R.P."/>
            <person name="Schaffer R.J."/>
        </authorList>
    </citation>
    <scope>NUCLEOTIDE SEQUENCE [LARGE SCALE GENOMIC DNA]</scope>
    <source>
        <strain evidence="3">cv. Red5</strain>
    </source>
</reference>
<comment type="caution">
    <text evidence="2">The sequence shown here is derived from an EMBL/GenBank/DDBJ whole genome shotgun (WGS) entry which is preliminary data.</text>
</comment>
<dbReference type="EMBL" id="NKQK01000008">
    <property type="protein sequence ID" value="PSS23949.1"/>
    <property type="molecule type" value="Genomic_DNA"/>
</dbReference>
<keyword evidence="3" id="KW-1185">Reference proteome</keyword>
<dbReference type="InParanoid" id="A0A2R6R8S2"/>
<dbReference type="InterPro" id="IPR036047">
    <property type="entry name" value="F-box-like_dom_sf"/>
</dbReference>
<proteinExistence type="predicted"/>
<dbReference type="Gene3D" id="3.80.10.10">
    <property type="entry name" value="Ribonuclease Inhibitor"/>
    <property type="match status" value="1"/>
</dbReference>
<dbReference type="Gene3D" id="1.20.1280.50">
    <property type="match status" value="1"/>
</dbReference>
<dbReference type="OrthoDB" id="1929062at2759"/>
<feature type="domain" description="F-box" evidence="1">
    <location>
        <begin position="10"/>
        <end position="52"/>
    </location>
</feature>
<dbReference type="Proteomes" id="UP000241394">
    <property type="component" value="Chromosome LG8"/>
</dbReference>
<organism evidence="2 3">
    <name type="scientific">Actinidia chinensis var. chinensis</name>
    <name type="common">Chinese soft-hair kiwi</name>
    <dbReference type="NCBI Taxonomy" id="1590841"/>
    <lineage>
        <taxon>Eukaryota</taxon>
        <taxon>Viridiplantae</taxon>
        <taxon>Streptophyta</taxon>
        <taxon>Embryophyta</taxon>
        <taxon>Tracheophyta</taxon>
        <taxon>Spermatophyta</taxon>
        <taxon>Magnoliopsida</taxon>
        <taxon>eudicotyledons</taxon>
        <taxon>Gunneridae</taxon>
        <taxon>Pentapetalae</taxon>
        <taxon>asterids</taxon>
        <taxon>Ericales</taxon>
        <taxon>Actinidiaceae</taxon>
        <taxon>Actinidia</taxon>
    </lineage>
</organism>
<dbReference type="STRING" id="1590841.A0A2R6R8S2"/>
<dbReference type="Pfam" id="PF00646">
    <property type="entry name" value="F-box"/>
    <property type="match status" value="1"/>
</dbReference>
<reference evidence="2 3" key="1">
    <citation type="submission" date="2017-07" db="EMBL/GenBank/DDBJ databases">
        <title>An improved, manually edited Actinidia chinensis var. chinensis (kiwifruit) genome highlights the challenges associated with draft genomes and gene prediction in plants.</title>
        <authorList>
            <person name="Pilkington S."/>
            <person name="Crowhurst R."/>
            <person name="Hilario E."/>
            <person name="Nardozza S."/>
            <person name="Fraser L."/>
            <person name="Peng Y."/>
            <person name="Gunaseelan K."/>
            <person name="Simpson R."/>
            <person name="Tahir J."/>
            <person name="Deroles S."/>
            <person name="Templeton K."/>
            <person name="Luo Z."/>
            <person name="Davy M."/>
            <person name="Cheng C."/>
            <person name="Mcneilage M."/>
            <person name="Scaglione D."/>
            <person name="Liu Y."/>
            <person name="Zhang Q."/>
            <person name="Datson P."/>
            <person name="De Silva N."/>
            <person name="Gardiner S."/>
            <person name="Bassett H."/>
            <person name="Chagne D."/>
            <person name="Mccallum J."/>
            <person name="Dzierzon H."/>
            <person name="Deng C."/>
            <person name="Wang Y.-Y."/>
            <person name="Barron N."/>
            <person name="Manako K."/>
            <person name="Bowen J."/>
            <person name="Foster T."/>
            <person name="Erridge Z."/>
            <person name="Tiffin H."/>
            <person name="Waite C."/>
            <person name="Davies K."/>
            <person name="Grierson E."/>
            <person name="Laing W."/>
            <person name="Kirk R."/>
            <person name="Chen X."/>
            <person name="Wood M."/>
            <person name="Montefiori M."/>
            <person name="Brummell D."/>
            <person name="Schwinn K."/>
            <person name="Catanach A."/>
            <person name="Fullerton C."/>
            <person name="Li D."/>
            <person name="Meiyalaghan S."/>
            <person name="Nieuwenhuizen N."/>
            <person name="Read N."/>
            <person name="Prakash R."/>
            <person name="Hunter D."/>
            <person name="Zhang H."/>
            <person name="Mckenzie M."/>
            <person name="Knabel M."/>
            <person name="Harris A."/>
            <person name="Allan A."/>
            <person name="Chen A."/>
            <person name="Janssen B."/>
            <person name="Plunkett B."/>
            <person name="Dwamena C."/>
            <person name="Voogd C."/>
            <person name="Leif D."/>
            <person name="Lafferty D."/>
            <person name="Souleyre E."/>
            <person name="Varkonyi-Gasic E."/>
            <person name="Gambi F."/>
            <person name="Hanley J."/>
            <person name="Yao J.-L."/>
            <person name="Cheung J."/>
            <person name="David K."/>
            <person name="Warren B."/>
            <person name="Marsh K."/>
            <person name="Snowden K."/>
            <person name="Lin-Wang K."/>
            <person name="Brian L."/>
            <person name="Martinez-Sanchez M."/>
            <person name="Wang M."/>
            <person name="Ileperuma N."/>
            <person name="Macnee N."/>
            <person name="Campin R."/>
            <person name="Mcatee P."/>
            <person name="Drummond R."/>
            <person name="Espley R."/>
            <person name="Ireland H."/>
            <person name="Wu R."/>
            <person name="Atkinson R."/>
            <person name="Karunairetnam S."/>
            <person name="Bulley S."/>
            <person name="Chunkath S."/>
            <person name="Hanley Z."/>
            <person name="Storey R."/>
            <person name="Thrimawithana A."/>
            <person name="Thomson S."/>
            <person name="David C."/>
            <person name="Testolin R."/>
        </authorList>
    </citation>
    <scope>NUCLEOTIDE SEQUENCE [LARGE SCALE GENOMIC DNA]</scope>
    <source>
        <strain evidence="3">cv. Red5</strain>
        <tissue evidence="2">Young leaf</tissue>
    </source>
</reference>
<dbReference type="Gramene" id="PSS23949">
    <property type="protein sequence ID" value="PSS23949"/>
    <property type="gene ID" value="CEY00_Acc08806"/>
</dbReference>
<evidence type="ECO:0000259" key="1">
    <source>
        <dbReference type="Pfam" id="PF00646"/>
    </source>
</evidence>
<dbReference type="InterPro" id="IPR001810">
    <property type="entry name" value="F-box_dom"/>
</dbReference>
<evidence type="ECO:0000313" key="2">
    <source>
        <dbReference type="EMBL" id="PSS23949.1"/>
    </source>
</evidence>
<dbReference type="OMA" id="TNGDDYC"/>
<evidence type="ECO:0000313" key="3">
    <source>
        <dbReference type="Proteomes" id="UP000241394"/>
    </source>
</evidence>
<sequence length="289" mass="33593">MNSEMSEPKWEDLDMDCLVNIFGRVGLESLLLDVPFVCKSWYKATLNPQCWRRLDFSKLTLDDYWDFDDFTSRLMEKYHLEGKFRITAFIKSVIKRSGRSATYLALPSLHNDCTEEAVLYVADECPALRALVLPSLNLLHLHEFKIQNHMSKWTNLEFLKLQTCFHMQELLSQISIHCKNFIALAIERANIGKDEASAIVNFLPNIKVLGLRYASMEKENLVTILQGCEQLELFDARDCTGFDEGDEEILKLASHIRSFKHEGSMLFDYYYYYCPNYRDDGFHDGNCSD</sequence>
<gene>
    <name evidence="2" type="ORF">CEY00_Acc08806</name>
</gene>